<evidence type="ECO:0000313" key="2">
    <source>
        <dbReference type="Proteomes" id="UP000319927"/>
    </source>
</evidence>
<organism evidence="1 2">
    <name type="scientific">Micromonospora palomenae</name>
    <dbReference type="NCBI Taxonomy" id="1461247"/>
    <lineage>
        <taxon>Bacteria</taxon>
        <taxon>Bacillati</taxon>
        <taxon>Actinomycetota</taxon>
        <taxon>Actinomycetes</taxon>
        <taxon>Micromonosporales</taxon>
        <taxon>Micromonosporaceae</taxon>
        <taxon>Micromonospora</taxon>
    </lineage>
</organism>
<gene>
    <name evidence="1" type="ORF">FHX75_111336</name>
</gene>
<dbReference type="RefSeq" id="WP_154937146.1">
    <property type="nucleotide sequence ID" value="NZ_VIXA01000001.1"/>
</dbReference>
<protein>
    <submittedName>
        <fullName evidence="1">Uncharacterized protein</fullName>
    </submittedName>
</protein>
<comment type="caution">
    <text evidence="1">The sequence shown here is derived from an EMBL/GenBank/DDBJ whole genome shotgun (WGS) entry which is preliminary data.</text>
</comment>
<evidence type="ECO:0000313" key="1">
    <source>
        <dbReference type="EMBL" id="TWG28185.1"/>
    </source>
</evidence>
<dbReference type="Proteomes" id="UP000319927">
    <property type="component" value="Unassembled WGS sequence"/>
</dbReference>
<dbReference type="AlphaFoldDB" id="A0A561WWE0"/>
<proteinExistence type="predicted"/>
<dbReference type="OrthoDB" id="3353404at2"/>
<reference evidence="1 2" key="1">
    <citation type="submission" date="2019-06" db="EMBL/GenBank/DDBJ databases">
        <title>Sequencing the genomes of 1000 actinobacteria strains.</title>
        <authorList>
            <person name="Klenk H.-P."/>
        </authorList>
    </citation>
    <scope>NUCLEOTIDE SEQUENCE [LARGE SCALE GENOMIC DNA]</scope>
    <source>
        <strain evidence="1 2">DSM 102131</strain>
    </source>
</reference>
<dbReference type="EMBL" id="VIXA01000001">
    <property type="protein sequence ID" value="TWG28185.1"/>
    <property type="molecule type" value="Genomic_DNA"/>
</dbReference>
<sequence>MSCSTLIGVTASGGAYAVRWLHWGGDPAQVLPQLRRIWQHTFDRRTLATGEALLRHDWLTLDYPRHPARGNGQRPVPGVGVTAGLQDGIRRGRVDDPIDGYLEWMYLIDVATDTVVVYEATCHGRWLRHSRHLLDPDSGGHLLDPDADGQVLGCGGYRTHGHRWHTVRLWLPDARTGLDTEICLAPHLSTTTVLRFTDATAHAITAATAPTTLQAGRPAPWLRPVGPQFDLVVPDSCGERPYRLRRDADGLLLLDVPAPGWSWQLRPAQVTRR</sequence>
<keyword evidence="2" id="KW-1185">Reference proteome</keyword>
<name>A0A561WWE0_9ACTN</name>
<accession>A0A561WWE0</accession>